<name>A0A9X1YQX8_9PSED</name>
<dbReference type="NCBIfam" id="TIGR02285">
    <property type="entry name" value="TIGR02285 family protein"/>
    <property type="match status" value="1"/>
</dbReference>
<accession>A0A9X1YQX8</accession>
<reference evidence="1 2" key="1">
    <citation type="journal article" date="2022" name="Int. J. Syst. Evol. Microbiol.">
        <title>Pseudomonas aegrilactucae sp. nov. and Pseudomonas morbosilactucae sp. nov., pathogens causing bacterial rot of lettuce in Japan.</title>
        <authorList>
            <person name="Sawada H."/>
            <person name="Fujikawa T."/>
            <person name="Satou M."/>
        </authorList>
    </citation>
    <scope>NUCLEOTIDE SEQUENCE [LARGE SCALE GENOMIC DNA]</scope>
    <source>
        <strain evidence="1 2">MAFF 302030</strain>
    </source>
</reference>
<gene>
    <name evidence="1" type="ORF">M1B34_02930</name>
</gene>
<protein>
    <submittedName>
        <fullName evidence="1">TIGR02285 family protein</fullName>
    </submittedName>
</protein>
<evidence type="ECO:0000313" key="2">
    <source>
        <dbReference type="Proteomes" id="UP001155059"/>
    </source>
</evidence>
<dbReference type="EMBL" id="JALQCW010000005">
    <property type="protein sequence ID" value="MCK9796723.1"/>
    <property type="molecule type" value="Genomic_DNA"/>
</dbReference>
<organism evidence="1 2">
    <name type="scientific">Pseudomonas morbosilactucae</name>
    <dbReference type="NCBI Taxonomy" id="2938197"/>
    <lineage>
        <taxon>Bacteria</taxon>
        <taxon>Pseudomonadati</taxon>
        <taxon>Pseudomonadota</taxon>
        <taxon>Gammaproteobacteria</taxon>
        <taxon>Pseudomonadales</taxon>
        <taxon>Pseudomonadaceae</taxon>
        <taxon>Pseudomonas</taxon>
    </lineage>
</organism>
<comment type="caution">
    <text evidence="1">The sequence shown here is derived from an EMBL/GenBank/DDBJ whole genome shotgun (WGS) entry which is preliminary data.</text>
</comment>
<evidence type="ECO:0000313" key="1">
    <source>
        <dbReference type="EMBL" id="MCK9796723.1"/>
    </source>
</evidence>
<sequence>MLLALSGFPQLSQAKDTLIWLLRDLPPTTIFEGPQRGQGVIDQTLPALIASLPEYEHNVIHVNRARGTQMLKDQPFACDPSLILTPARAQWLLFSKTSFRAFSNGLAVLRRDHASLQPFVKDGRVDLSALLASGAHSVGVVAERSYGEPIDSLLQRAPADALTSHYGNSAIGNLLQMQRLGRLKTLLGYQTEIRFQAQQQGLNPDELEFYPIQGMQKYQSVHVGCSKTAQGQHAIERINQTLLELREKTLVELYAIWLDPTTREEYRQDAAAFFRDTRE</sequence>
<reference evidence="1 2" key="2">
    <citation type="journal article" date="2023" name="Plant Pathol.">
        <title>Dismantling and reorganizing Pseudomonas marginalis sensu#lato.</title>
        <authorList>
            <person name="Sawada H."/>
            <person name="Fujikawa T."/>
            <person name="Satou M."/>
        </authorList>
    </citation>
    <scope>NUCLEOTIDE SEQUENCE [LARGE SCALE GENOMIC DNA]</scope>
    <source>
        <strain evidence="1 2">MAFF 302030</strain>
    </source>
</reference>
<dbReference type="InterPro" id="IPR011972">
    <property type="entry name" value="CHP02285"/>
</dbReference>
<proteinExistence type="predicted"/>
<dbReference type="Proteomes" id="UP001155059">
    <property type="component" value="Unassembled WGS sequence"/>
</dbReference>
<dbReference type="AlphaFoldDB" id="A0A9X1YQX8"/>
<dbReference type="RefSeq" id="WP_268264429.1">
    <property type="nucleotide sequence ID" value="NZ_JALQCW010000005.1"/>
</dbReference>